<proteinExistence type="predicted"/>
<sequence length="183" mass="21144">MKNNYFTLILILTCAFGFSQNSITVILKNDKIIKGSGVLKRKFVKIKKVQKVKSQKIDIERISKIIYKKKGKSTTFYFFKDNEDDLISYLQLVIDGNMNLYSKSFINSTGYGAFESTHYYLKRDNESNVVMLGGGTVWDNFKKESAEYLKDCPTLVKNISESKKGFAKKDVKKIVRFYNSKCR</sequence>
<dbReference type="EMBL" id="JAMFLZ010000009">
    <property type="protein sequence ID" value="MCL6296529.1"/>
    <property type="molecule type" value="Genomic_DNA"/>
</dbReference>
<reference evidence="1" key="1">
    <citation type="submission" date="2022-05" db="EMBL/GenBank/DDBJ databases">
        <authorList>
            <person name="Park J.-S."/>
        </authorList>
    </citation>
    <scope>NUCLEOTIDE SEQUENCE</scope>
    <source>
        <strain evidence="1">2012CJ34-3</strain>
    </source>
</reference>
<gene>
    <name evidence="1" type="ORF">M3P09_16090</name>
</gene>
<organism evidence="1 2">
    <name type="scientific">Jejuia spongiicola</name>
    <dbReference type="NCBI Taxonomy" id="2942207"/>
    <lineage>
        <taxon>Bacteria</taxon>
        <taxon>Pseudomonadati</taxon>
        <taxon>Bacteroidota</taxon>
        <taxon>Flavobacteriia</taxon>
        <taxon>Flavobacteriales</taxon>
        <taxon>Flavobacteriaceae</taxon>
        <taxon>Jejuia</taxon>
    </lineage>
</organism>
<accession>A0ABT0QI59</accession>
<dbReference type="Proteomes" id="UP001165381">
    <property type="component" value="Unassembled WGS sequence"/>
</dbReference>
<evidence type="ECO:0000313" key="1">
    <source>
        <dbReference type="EMBL" id="MCL6296529.1"/>
    </source>
</evidence>
<dbReference type="RefSeq" id="WP_249973905.1">
    <property type="nucleotide sequence ID" value="NZ_JAMFLZ010000009.1"/>
</dbReference>
<comment type="caution">
    <text evidence="1">The sequence shown here is derived from an EMBL/GenBank/DDBJ whole genome shotgun (WGS) entry which is preliminary data.</text>
</comment>
<keyword evidence="2" id="KW-1185">Reference proteome</keyword>
<name>A0ABT0QI59_9FLAO</name>
<evidence type="ECO:0000313" key="2">
    <source>
        <dbReference type="Proteomes" id="UP001165381"/>
    </source>
</evidence>
<protein>
    <submittedName>
        <fullName evidence="1">Uncharacterized protein</fullName>
    </submittedName>
</protein>